<proteinExistence type="predicted"/>
<name>A0A9Q0EL07_9TELE</name>
<reference evidence="2" key="1">
    <citation type="submission" date="2022-07" db="EMBL/GenBank/DDBJ databases">
        <title>Chromosome-level genome of Muraenolepis orangiensis.</title>
        <authorList>
            <person name="Kim J."/>
        </authorList>
    </citation>
    <scope>NUCLEOTIDE SEQUENCE</scope>
    <source>
        <strain evidence="2">KU_S4_2022</strain>
        <tissue evidence="2">Muscle</tissue>
    </source>
</reference>
<dbReference type="Proteomes" id="UP001148018">
    <property type="component" value="Unassembled WGS sequence"/>
</dbReference>
<feature type="compositionally biased region" description="Basic and acidic residues" evidence="1">
    <location>
        <begin position="19"/>
        <end position="28"/>
    </location>
</feature>
<evidence type="ECO:0000256" key="1">
    <source>
        <dbReference type="SAM" id="MobiDB-lite"/>
    </source>
</evidence>
<evidence type="ECO:0000313" key="3">
    <source>
        <dbReference type="Proteomes" id="UP001148018"/>
    </source>
</evidence>
<protein>
    <submittedName>
        <fullName evidence="2">Uncharacterized protein</fullName>
    </submittedName>
</protein>
<sequence>MSRDDLALMAWRGATVRSDRCHEERKNTPTEMAGTAPSVGNHGTTSIRESDGWPDARSCPPRILFRSDYIVITPHFIEIQPIMYRSLVSSVGLRRAFTTRRQPARSFLSPVS</sequence>
<keyword evidence="3" id="KW-1185">Reference proteome</keyword>
<gene>
    <name evidence="2" type="ORF">NHX12_023571</name>
</gene>
<dbReference type="AlphaFoldDB" id="A0A9Q0EL07"/>
<accession>A0A9Q0EL07</accession>
<comment type="caution">
    <text evidence="2">The sequence shown here is derived from an EMBL/GenBank/DDBJ whole genome shotgun (WGS) entry which is preliminary data.</text>
</comment>
<feature type="region of interest" description="Disordered" evidence="1">
    <location>
        <begin position="19"/>
        <end position="54"/>
    </location>
</feature>
<evidence type="ECO:0000313" key="2">
    <source>
        <dbReference type="EMBL" id="KAJ3609044.1"/>
    </source>
</evidence>
<organism evidence="2 3">
    <name type="scientific">Muraenolepis orangiensis</name>
    <name type="common">Patagonian moray cod</name>
    <dbReference type="NCBI Taxonomy" id="630683"/>
    <lineage>
        <taxon>Eukaryota</taxon>
        <taxon>Metazoa</taxon>
        <taxon>Chordata</taxon>
        <taxon>Craniata</taxon>
        <taxon>Vertebrata</taxon>
        <taxon>Euteleostomi</taxon>
        <taxon>Actinopterygii</taxon>
        <taxon>Neopterygii</taxon>
        <taxon>Teleostei</taxon>
        <taxon>Neoteleostei</taxon>
        <taxon>Acanthomorphata</taxon>
        <taxon>Zeiogadaria</taxon>
        <taxon>Gadariae</taxon>
        <taxon>Gadiformes</taxon>
        <taxon>Muraenolepidoidei</taxon>
        <taxon>Muraenolepididae</taxon>
        <taxon>Muraenolepis</taxon>
    </lineage>
</organism>
<dbReference type="EMBL" id="JANIIK010000039">
    <property type="protein sequence ID" value="KAJ3609044.1"/>
    <property type="molecule type" value="Genomic_DNA"/>
</dbReference>